<name>A0A017T3R9_9BACT</name>
<dbReference type="EC" id="6.3.4.21" evidence="2"/>
<comment type="pathway">
    <text evidence="1">Cofactor biosynthesis; NAD(+) biosynthesis; nicotinate D-ribonucleotide from nicotinate: step 1/1.</text>
</comment>
<dbReference type="STRING" id="1192034.CAP_5413"/>
<sequence>MIASSPLLQDGIALLDADRALRAGLGDRRASFELSVVEMPRHAGFLVAAGLEEAAAKLTRKGPDPDELQRLQRTVGFSDDLARRLAGALLAVDVDAVPEGTPVFAGAPLATIEGPLVEALLACALVTPALHRGILVATRASRLHLAAGGGLLIDGSAARAASSGESLAIARAAHVGGAAATTSAFAAMALGIPFRGEPTLDFGALVTPEMPTEEGWGPPDRLIPLGGDDEEAQLVEAQRLDQRAGGWIASGLSGTTGVQVALRHEIVALEQEGAWVPRRGVSDRSGAHPGRKMVTRYLDADGRAVVDVVHLTHERMRSPRALGAARLQPLARAVLRGGRALEAPEPPRAGRERAVSARQLLPRAVTHLHAPERYRVELSAGVLGLRTAE</sequence>
<keyword evidence="6" id="KW-0328">Glycosyltransferase</keyword>
<keyword evidence="5" id="KW-0662">Pyridine nucleotide biosynthesis</keyword>
<dbReference type="InterPro" id="IPR007229">
    <property type="entry name" value="Nic_PRibTrfase-Fam"/>
</dbReference>
<proteinExistence type="predicted"/>
<dbReference type="AlphaFoldDB" id="A0A017T3R9"/>
<dbReference type="UniPathway" id="UPA00253">
    <property type="reaction ID" value="UER00457"/>
</dbReference>
<accession>A0A017T3R9</accession>
<dbReference type="GO" id="GO:0004516">
    <property type="term" value="F:nicotinate phosphoribosyltransferase activity"/>
    <property type="evidence" value="ECO:0007669"/>
    <property type="project" value="UniProtKB-EC"/>
</dbReference>
<dbReference type="eggNOG" id="COG1488">
    <property type="taxonomic scope" value="Bacteria"/>
</dbReference>
<dbReference type="PANTHER" id="PTHR11098:SF1">
    <property type="entry name" value="NICOTINATE PHOSPHORIBOSYLTRANSFERASE"/>
    <property type="match status" value="1"/>
</dbReference>
<evidence type="ECO:0000313" key="7">
    <source>
        <dbReference type="Proteomes" id="UP000019678"/>
    </source>
</evidence>
<dbReference type="EMBL" id="ASRX01000044">
    <property type="protein sequence ID" value="EYF03622.1"/>
    <property type="molecule type" value="Genomic_DNA"/>
</dbReference>
<evidence type="ECO:0000256" key="4">
    <source>
        <dbReference type="ARBA" id="ARBA00022598"/>
    </source>
</evidence>
<keyword evidence="6" id="KW-0808">Transferase</keyword>
<dbReference type="SUPFAM" id="SSF54675">
    <property type="entry name" value="Nicotinate/Quinolinate PRTase N-terminal domain-like"/>
    <property type="match status" value="1"/>
</dbReference>
<keyword evidence="7" id="KW-1185">Reference proteome</keyword>
<evidence type="ECO:0000256" key="5">
    <source>
        <dbReference type="ARBA" id="ARBA00022642"/>
    </source>
</evidence>
<dbReference type="Proteomes" id="UP000019678">
    <property type="component" value="Unassembled WGS sequence"/>
</dbReference>
<evidence type="ECO:0000256" key="1">
    <source>
        <dbReference type="ARBA" id="ARBA00004952"/>
    </source>
</evidence>
<dbReference type="SUPFAM" id="SSF51690">
    <property type="entry name" value="Nicotinate/Quinolinate PRTase C-terminal domain-like"/>
    <property type="match status" value="2"/>
</dbReference>
<dbReference type="GO" id="GO:0016757">
    <property type="term" value="F:glycosyltransferase activity"/>
    <property type="evidence" value="ECO:0007669"/>
    <property type="project" value="UniProtKB-KW"/>
</dbReference>
<protein>
    <recommendedName>
        <fullName evidence="2">nicotinate phosphoribosyltransferase</fullName>
        <ecNumber evidence="2">6.3.4.21</ecNumber>
    </recommendedName>
</protein>
<keyword evidence="4" id="KW-0436">Ligase</keyword>
<organism evidence="6 7">
    <name type="scientific">Chondromyces apiculatus DSM 436</name>
    <dbReference type="NCBI Taxonomy" id="1192034"/>
    <lineage>
        <taxon>Bacteria</taxon>
        <taxon>Pseudomonadati</taxon>
        <taxon>Myxococcota</taxon>
        <taxon>Polyangia</taxon>
        <taxon>Polyangiales</taxon>
        <taxon>Polyangiaceae</taxon>
        <taxon>Chondromyces</taxon>
    </lineage>
</organism>
<dbReference type="GO" id="GO:0005829">
    <property type="term" value="C:cytosol"/>
    <property type="evidence" value="ECO:0007669"/>
    <property type="project" value="TreeGrafter"/>
</dbReference>
<gene>
    <name evidence="6" type="ORF">CAP_5413</name>
</gene>
<dbReference type="GO" id="GO:0034355">
    <property type="term" value="P:NAD+ biosynthetic process via the salvage pathway"/>
    <property type="evidence" value="ECO:0007669"/>
    <property type="project" value="TreeGrafter"/>
</dbReference>
<evidence type="ECO:0000313" key="6">
    <source>
        <dbReference type="EMBL" id="EYF03622.1"/>
    </source>
</evidence>
<dbReference type="OrthoDB" id="5510725at2"/>
<keyword evidence="3" id="KW-0597">Phosphoprotein</keyword>
<reference evidence="6 7" key="1">
    <citation type="submission" date="2013-05" db="EMBL/GenBank/DDBJ databases">
        <title>Genome assembly of Chondromyces apiculatus DSM 436.</title>
        <authorList>
            <person name="Sharma G."/>
            <person name="Khatri I."/>
            <person name="Kaur C."/>
            <person name="Mayilraj S."/>
            <person name="Subramanian S."/>
        </authorList>
    </citation>
    <scope>NUCLEOTIDE SEQUENCE [LARGE SCALE GENOMIC DNA]</scope>
    <source>
        <strain evidence="6 7">DSM 436</strain>
    </source>
</reference>
<evidence type="ECO:0000256" key="2">
    <source>
        <dbReference type="ARBA" id="ARBA00013236"/>
    </source>
</evidence>
<dbReference type="PANTHER" id="PTHR11098">
    <property type="entry name" value="NICOTINATE PHOSPHORIBOSYLTRANSFERASE"/>
    <property type="match status" value="1"/>
</dbReference>
<dbReference type="RefSeq" id="WP_044245738.1">
    <property type="nucleotide sequence ID" value="NZ_ASRX01000044.1"/>
</dbReference>
<dbReference type="Gene3D" id="3.20.140.10">
    <property type="entry name" value="nicotinate phosphoribosyltransferase"/>
    <property type="match status" value="2"/>
</dbReference>
<comment type="caution">
    <text evidence="6">The sequence shown here is derived from an EMBL/GenBank/DDBJ whole genome shotgun (WGS) entry which is preliminary data.</text>
</comment>
<evidence type="ECO:0000256" key="3">
    <source>
        <dbReference type="ARBA" id="ARBA00022553"/>
    </source>
</evidence>
<dbReference type="InterPro" id="IPR036068">
    <property type="entry name" value="Nicotinate_pribotase-like_C"/>
</dbReference>